<gene>
    <name evidence="1" type="ORF">DT99_32010</name>
</gene>
<proteinExistence type="predicted"/>
<dbReference type="OrthoDB" id="9802256at2"/>
<dbReference type="InterPro" id="IPR014581">
    <property type="entry name" value="UCP033303"/>
</dbReference>
<dbReference type="AlphaFoldDB" id="A0A071M3Z2"/>
<dbReference type="EMBL" id="JJOA01000056">
    <property type="protein sequence ID" value="KEA55250.1"/>
    <property type="molecule type" value="Genomic_DNA"/>
</dbReference>
<accession>A0A071M3Z2</accession>
<comment type="caution">
    <text evidence="1">The sequence shown here is derived from an EMBL/GenBank/DDBJ whole genome shotgun (WGS) entry which is preliminary data.</text>
</comment>
<reference evidence="1" key="1">
    <citation type="submission" date="2014-04" db="EMBL/GenBank/DDBJ databases">
        <title>In planta biocontrol of soil-borne Fusarium wilt of banana through a plant endophytic bacterium, Burkholderia cenocepacia 869T2.</title>
        <authorList>
            <person name="Ho Y.-N."/>
            <person name="Chiang H.-M."/>
            <person name="Chao C.-P."/>
            <person name="Su C.-C."/>
            <person name="Hsu H.-F."/>
            <person name="Guo C.-T."/>
            <person name="Hsieh J.-L."/>
            <person name="Huang C.-C."/>
        </authorList>
    </citation>
    <scope>NUCLEOTIDE SEQUENCE [LARGE SCALE GENOMIC DNA]</scope>
    <source>
        <strain evidence="1">869T2</strain>
    </source>
</reference>
<sequence length="214" mass="23292">MTPWEIQGTEMISCNCSYGCPCQFNALPTNGNCEAMGAISIDSGHYGDVVLDGVRIAVVFHWPGAVHEGHGKCQPIVDERASLAQRDAVLKIMTGQDTDPFATMFSVYASTLEHAFDPIFAKIDFDVDVDARHGRIHVDGVFDLAGDPIRNPVTGDAHRVRIDLPHGFEYELAEIGSGTGRSHGNLALNLDGTYAQFARLHLNNHGLIRHRVAA</sequence>
<dbReference type="InterPro" id="IPR009758">
    <property type="entry name" value="DUF1326"/>
</dbReference>
<protein>
    <recommendedName>
        <fullName evidence="2">DUF1326 domain-containing protein</fullName>
    </recommendedName>
</protein>
<organism evidence="1">
    <name type="scientific">Burkholderia cenocepacia</name>
    <dbReference type="NCBI Taxonomy" id="95486"/>
    <lineage>
        <taxon>Bacteria</taxon>
        <taxon>Pseudomonadati</taxon>
        <taxon>Pseudomonadota</taxon>
        <taxon>Betaproteobacteria</taxon>
        <taxon>Burkholderiales</taxon>
        <taxon>Burkholderiaceae</taxon>
        <taxon>Burkholderia</taxon>
        <taxon>Burkholderia cepacia complex</taxon>
    </lineage>
</organism>
<evidence type="ECO:0008006" key="2">
    <source>
        <dbReference type="Google" id="ProtNLM"/>
    </source>
</evidence>
<dbReference type="Pfam" id="PF07040">
    <property type="entry name" value="DUF1326"/>
    <property type="match status" value="1"/>
</dbReference>
<dbReference type="PIRSF" id="PIRSF033303">
    <property type="entry name" value="UCP033303"/>
    <property type="match status" value="1"/>
</dbReference>
<evidence type="ECO:0000313" key="1">
    <source>
        <dbReference type="EMBL" id="KEA55250.1"/>
    </source>
</evidence>
<name>A0A071M3Z2_9BURK</name>